<dbReference type="InterPro" id="IPR036430">
    <property type="entry name" value="RNase_T2-like_sf"/>
</dbReference>
<dbReference type="CDD" id="cd01061">
    <property type="entry name" value="RNase_T2_euk"/>
    <property type="match status" value="1"/>
</dbReference>
<evidence type="ECO:0000256" key="4">
    <source>
        <dbReference type="SAM" id="MobiDB-lite"/>
    </source>
</evidence>
<feature type="region of interest" description="Disordered" evidence="4">
    <location>
        <begin position="1"/>
        <end position="56"/>
    </location>
</feature>
<feature type="compositionally biased region" description="Low complexity" evidence="4">
    <location>
        <begin position="18"/>
        <end position="35"/>
    </location>
</feature>
<gene>
    <name evidence="5" type="ORF">PAPYR_10082</name>
</gene>
<dbReference type="InterPro" id="IPR033697">
    <property type="entry name" value="Ribonuclease_T2_eukaryotic"/>
</dbReference>
<evidence type="ECO:0000256" key="2">
    <source>
        <dbReference type="ARBA" id="ARBA00023157"/>
    </source>
</evidence>
<comment type="similarity">
    <text evidence="1 3">Belongs to the RNase T2 family.</text>
</comment>
<organism evidence="5 6">
    <name type="scientific">Paratrimastix pyriformis</name>
    <dbReference type="NCBI Taxonomy" id="342808"/>
    <lineage>
        <taxon>Eukaryota</taxon>
        <taxon>Metamonada</taxon>
        <taxon>Preaxostyla</taxon>
        <taxon>Paratrimastigidae</taxon>
        <taxon>Paratrimastix</taxon>
    </lineage>
</organism>
<proteinExistence type="inferred from homology"/>
<dbReference type="PROSITE" id="PS00531">
    <property type="entry name" value="RNASE_T2_2"/>
    <property type="match status" value="1"/>
</dbReference>
<evidence type="ECO:0000313" key="5">
    <source>
        <dbReference type="EMBL" id="KAJ4455062.1"/>
    </source>
</evidence>
<dbReference type="PANTHER" id="PTHR11240">
    <property type="entry name" value="RIBONUCLEASE T2"/>
    <property type="match status" value="1"/>
</dbReference>
<dbReference type="InterPro" id="IPR001568">
    <property type="entry name" value="RNase_T2-like"/>
</dbReference>
<protein>
    <submittedName>
        <fullName evidence="5">RNase Bm2</fullName>
    </submittedName>
</protein>
<dbReference type="InterPro" id="IPR033130">
    <property type="entry name" value="RNase_T2_His_AS_2"/>
</dbReference>
<dbReference type="Gene3D" id="3.90.730.10">
    <property type="entry name" value="Ribonuclease T2-like"/>
    <property type="match status" value="1"/>
</dbReference>
<evidence type="ECO:0000313" key="6">
    <source>
        <dbReference type="Proteomes" id="UP001141327"/>
    </source>
</evidence>
<keyword evidence="2" id="KW-1015">Disulfide bond</keyword>
<keyword evidence="6" id="KW-1185">Reference proteome</keyword>
<dbReference type="SUPFAM" id="SSF55895">
    <property type="entry name" value="Ribonuclease Rh-like"/>
    <property type="match status" value="1"/>
</dbReference>
<accession>A0ABQ8U9M7</accession>
<dbReference type="Pfam" id="PF00445">
    <property type="entry name" value="Ribonuclease_T2"/>
    <property type="match status" value="1"/>
</dbReference>
<dbReference type="EMBL" id="JAPMOS010000122">
    <property type="protein sequence ID" value="KAJ4455062.1"/>
    <property type="molecule type" value="Genomic_DNA"/>
</dbReference>
<reference evidence="5" key="1">
    <citation type="journal article" date="2022" name="bioRxiv">
        <title>Genomics of Preaxostyla Flagellates Illuminates Evolutionary Transitions and the Path Towards Mitochondrial Loss.</title>
        <authorList>
            <person name="Novak L.V.F."/>
            <person name="Treitli S.C."/>
            <person name="Pyrih J."/>
            <person name="Halakuc P."/>
            <person name="Pipaliya S.V."/>
            <person name="Vacek V."/>
            <person name="Brzon O."/>
            <person name="Soukal P."/>
            <person name="Eme L."/>
            <person name="Dacks J.B."/>
            <person name="Karnkowska A."/>
            <person name="Elias M."/>
            <person name="Hampl V."/>
        </authorList>
    </citation>
    <scope>NUCLEOTIDE SEQUENCE</scope>
    <source>
        <strain evidence="5">RCP-MX</strain>
    </source>
</reference>
<dbReference type="Proteomes" id="UP001141327">
    <property type="component" value="Unassembled WGS sequence"/>
</dbReference>
<name>A0ABQ8U9M7_9EUKA</name>
<evidence type="ECO:0000256" key="3">
    <source>
        <dbReference type="RuleBase" id="RU004328"/>
    </source>
</evidence>
<sequence length="278" mass="30763">MGWTEPEGLGKHSREEAAPATPATIEEEAATGATTKRPRSDPEAESEGPSAMEIEPAGGLPVRRHFCWTFMDFVTRWTGTACVQNPQFSMNSGNVPRGVANFTIHGSWPDRDDGTWPAFCNDSYPFSWNQIADLKPQLDLNWPSFNGPNADFYTHEWNKHGTCALNVAKDEHDYFQRTLALNSRYDLSAALARAGFVPSTTNTYNVNDMTAAISKAIGKTAAIQCANVNKKLYFLAVHICLDKNFQPMNCPAFVVKDCQQGCYVSTAMMPPVTDSCYR</sequence>
<feature type="compositionally biased region" description="Basic and acidic residues" evidence="4">
    <location>
        <begin position="8"/>
        <end position="17"/>
    </location>
</feature>
<dbReference type="PANTHER" id="PTHR11240:SF22">
    <property type="entry name" value="RIBONUCLEASE T2"/>
    <property type="match status" value="1"/>
</dbReference>
<comment type="caution">
    <text evidence="5">The sequence shown here is derived from an EMBL/GenBank/DDBJ whole genome shotgun (WGS) entry which is preliminary data.</text>
</comment>
<evidence type="ECO:0000256" key="1">
    <source>
        <dbReference type="ARBA" id="ARBA00007469"/>
    </source>
</evidence>